<dbReference type="Proteomes" id="UP000009183">
    <property type="component" value="Chromosome 18, unordered"/>
</dbReference>
<dbReference type="EMBL" id="FN595996">
    <property type="protein sequence ID" value="CBI31353.3"/>
    <property type="molecule type" value="Genomic_DNA"/>
</dbReference>
<keyword evidence="2" id="KW-1185">Reference proteome</keyword>
<organism evidence="1 2">
    <name type="scientific">Vitis vinifera</name>
    <name type="common">Grape</name>
    <dbReference type="NCBI Taxonomy" id="29760"/>
    <lineage>
        <taxon>Eukaryota</taxon>
        <taxon>Viridiplantae</taxon>
        <taxon>Streptophyta</taxon>
        <taxon>Embryophyta</taxon>
        <taxon>Tracheophyta</taxon>
        <taxon>Spermatophyta</taxon>
        <taxon>Magnoliopsida</taxon>
        <taxon>eudicotyledons</taxon>
        <taxon>Gunneridae</taxon>
        <taxon>Pentapetalae</taxon>
        <taxon>rosids</taxon>
        <taxon>Vitales</taxon>
        <taxon>Vitaceae</taxon>
        <taxon>Viteae</taxon>
        <taxon>Vitis</taxon>
    </lineage>
</organism>
<gene>
    <name evidence="1" type="ordered locus">VIT_18s0001g06700</name>
</gene>
<proteinExistence type="predicted"/>
<reference evidence="2" key="1">
    <citation type="journal article" date="2007" name="Nature">
        <title>The grapevine genome sequence suggests ancestral hexaploidization in major angiosperm phyla.</title>
        <authorList>
            <consortium name="The French-Italian Public Consortium for Grapevine Genome Characterization."/>
            <person name="Jaillon O."/>
            <person name="Aury J.-M."/>
            <person name="Noel B."/>
            <person name="Policriti A."/>
            <person name="Clepet C."/>
            <person name="Casagrande A."/>
            <person name="Choisne N."/>
            <person name="Aubourg S."/>
            <person name="Vitulo N."/>
            <person name="Jubin C."/>
            <person name="Vezzi A."/>
            <person name="Legeai F."/>
            <person name="Hugueney P."/>
            <person name="Dasilva C."/>
            <person name="Horner D."/>
            <person name="Mica E."/>
            <person name="Jublot D."/>
            <person name="Poulain J."/>
            <person name="Bruyere C."/>
            <person name="Billault A."/>
            <person name="Segurens B."/>
            <person name="Gouyvenoux M."/>
            <person name="Ugarte E."/>
            <person name="Cattonaro F."/>
            <person name="Anthouard V."/>
            <person name="Vico V."/>
            <person name="Del Fabbro C."/>
            <person name="Alaux M."/>
            <person name="Di Gaspero G."/>
            <person name="Dumas V."/>
            <person name="Felice N."/>
            <person name="Paillard S."/>
            <person name="Juman I."/>
            <person name="Moroldo M."/>
            <person name="Scalabrin S."/>
            <person name="Canaguier A."/>
            <person name="Le Clainche I."/>
            <person name="Malacrida G."/>
            <person name="Durand E."/>
            <person name="Pesole G."/>
            <person name="Laucou V."/>
            <person name="Chatelet P."/>
            <person name="Merdinoglu D."/>
            <person name="Delledonne M."/>
            <person name="Pezzotti M."/>
            <person name="Lecharny A."/>
            <person name="Scarpelli C."/>
            <person name="Artiguenave F."/>
            <person name="Pe M.E."/>
            <person name="Valle G."/>
            <person name="Morgante M."/>
            <person name="Caboche M."/>
            <person name="Adam-Blondon A.-F."/>
            <person name="Weissenbach J."/>
            <person name="Quetier F."/>
            <person name="Wincker P."/>
        </authorList>
    </citation>
    <scope>NUCLEOTIDE SEQUENCE [LARGE SCALE GENOMIC DNA]</scope>
    <source>
        <strain evidence="2">cv. Pinot noir / PN40024</strain>
    </source>
</reference>
<dbReference type="InParanoid" id="D7TLI0"/>
<dbReference type="PaxDb" id="29760-VIT_18s0001g06700.t01"/>
<name>D7TLI0_VITVI</name>
<sequence length="68" mass="7657">MRLNVIKECGIGLVYVNEELNYSPFSPPPNESSVVLQEIHGEGSRHMFSSNVRTKQIMIIVFGICSFI</sequence>
<dbReference type="HOGENOM" id="CLU_2799205_0_0_1"/>
<dbReference type="AlphaFoldDB" id="D7TLI0"/>
<protein>
    <submittedName>
        <fullName evidence="1">Uncharacterized protein</fullName>
    </submittedName>
</protein>
<evidence type="ECO:0000313" key="2">
    <source>
        <dbReference type="Proteomes" id="UP000009183"/>
    </source>
</evidence>
<evidence type="ECO:0000313" key="1">
    <source>
        <dbReference type="EMBL" id="CBI31353.3"/>
    </source>
</evidence>
<accession>D7TLI0</accession>